<gene>
    <name evidence="2" type="ORF">LS74_001295</name>
</gene>
<feature type="transmembrane region" description="Helical" evidence="1">
    <location>
        <begin position="48"/>
        <end position="70"/>
    </location>
</feature>
<keyword evidence="1" id="KW-1133">Transmembrane helix</keyword>
<protein>
    <submittedName>
        <fullName evidence="2">Uncharacterized protein</fullName>
    </submittedName>
</protein>
<feature type="transmembrane region" description="Helical" evidence="1">
    <location>
        <begin position="82"/>
        <end position="107"/>
    </location>
</feature>
<keyword evidence="3" id="KW-1185">Reference proteome</keyword>
<proteinExistence type="predicted"/>
<accession>A0A4U8T1Y3</accession>
<feature type="transmembrane region" description="Helical" evidence="1">
    <location>
        <begin position="7"/>
        <end position="28"/>
    </location>
</feature>
<comment type="caution">
    <text evidence="2">The sequence shown here is derived from an EMBL/GenBank/DDBJ whole genome shotgun (WGS) entry which is preliminary data.</text>
</comment>
<keyword evidence="1" id="KW-0812">Transmembrane</keyword>
<evidence type="ECO:0000256" key="1">
    <source>
        <dbReference type="SAM" id="Phobius"/>
    </source>
</evidence>
<dbReference type="AlphaFoldDB" id="A0A4U8T1Y3"/>
<organism evidence="2 3">
    <name type="scientific">Helicobacter magdeburgensis</name>
    <dbReference type="NCBI Taxonomy" id="471858"/>
    <lineage>
        <taxon>Bacteria</taxon>
        <taxon>Pseudomonadati</taxon>
        <taxon>Campylobacterota</taxon>
        <taxon>Epsilonproteobacteria</taxon>
        <taxon>Campylobacterales</taxon>
        <taxon>Helicobacteraceae</taxon>
        <taxon>Helicobacter</taxon>
    </lineage>
</organism>
<dbReference type="EMBL" id="JRPE02000002">
    <property type="protein sequence ID" value="TLD93395.1"/>
    <property type="molecule type" value="Genomic_DNA"/>
</dbReference>
<evidence type="ECO:0000313" key="2">
    <source>
        <dbReference type="EMBL" id="TLD93395.1"/>
    </source>
</evidence>
<keyword evidence="1" id="KW-0472">Membrane</keyword>
<dbReference type="Proteomes" id="UP000029921">
    <property type="component" value="Unassembled WGS sequence"/>
</dbReference>
<reference evidence="2 3" key="1">
    <citation type="journal article" date="2014" name="Genome Announc.">
        <title>Draft genome sequences of eight enterohepatic helicobacter species isolated from both laboratory and wild rodents.</title>
        <authorList>
            <person name="Sheh A."/>
            <person name="Shen Z."/>
            <person name="Fox J.G."/>
        </authorList>
    </citation>
    <scope>NUCLEOTIDE SEQUENCE [LARGE SCALE GENOMIC DNA]</scope>
    <source>
        <strain evidence="2 3">MIT 96-1001</strain>
    </source>
</reference>
<evidence type="ECO:0000313" key="3">
    <source>
        <dbReference type="Proteomes" id="UP000029921"/>
    </source>
</evidence>
<sequence length="213" mass="24992">MKISRTGFYVCVFLVLSFYAAGFVYASMFAYSYENDVNVDFVVFTIEYYYIILIVIMLLPMICAMFIGVLKSPYWTYEQEEGIFALAIFGGIFYVMFMTIFFFFHAIDNDGYITNKQRDIIIDLIRQEKISKRSVKASSNIEIDKNAYIGRKPLELAVCFQKGFHSPICAKLFENFLVREKEEVRREKESEALARKNKQEAIENYNRILEKVK</sequence>
<name>A0A4U8T1Y3_9HELI</name>